<evidence type="ECO:0000256" key="6">
    <source>
        <dbReference type="ARBA" id="ARBA00023136"/>
    </source>
</evidence>
<dbReference type="InterPro" id="IPR035906">
    <property type="entry name" value="MetI-like_sf"/>
</dbReference>
<feature type="transmembrane region" description="Helical" evidence="7">
    <location>
        <begin position="153"/>
        <end position="180"/>
    </location>
</feature>
<dbReference type="InterPro" id="IPR045621">
    <property type="entry name" value="BPD_transp_1_N"/>
</dbReference>
<dbReference type="Gene3D" id="1.10.3720.10">
    <property type="entry name" value="MetI-like"/>
    <property type="match status" value="1"/>
</dbReference>
<reference evidence="9" key="1">
    <citation type="submission" date="2023-06" db="EMBL/GenBank/DDBJ databases">
        <title>SYSU T00b26.</title>
        <authorList>
            <person name="Gao L."/>
            <person name="Fang B.-Z."/>
            <person name="Li W.-J."/>
        </authorList>
    </citation>
    <scope>NUCLEOTIDE SEQUENCE</scope>
    <source>
        <strain evidence="9">SYSU T00b26</strain>
    </source>
</reference>
<evidence type="ECO:0000256" key="3">
    <source>
        <dbReference type="ARBA" id="ARBA00022475"/>
    </source>
</evidence>
<keyword evidence="5 7" id="KW-1133">Transmembrane helix</keyword>
<accession>A0ABT8G378</accession>
<dbReference type="Pfam" id="PF00528">
    <property type="entry name" value="BPD_transp_1"/>
    <property type="match status" value="1"/>
</dbReference>
<evidence type="ECO:0000259" key="8">
    <source>
        <dbReference type="PROSITE" id="PS50928"/>
    </source>
</evidence>
<evidence type="ECO:0000256" key="7">
    <source>
        <dbReference type="RuleBase" id="RU363032"/>
    </source>
</evidence>
<evidence type="ECO:0000256" key="1">
    <source>
        <dbReference type="ARBA" id="ARBA00004651"/>
    </source>
</evidence>
<dbReference type="Pfam" id="PF19300">
    <property type="entry name" value="BPD_transp_1_N"/>
    <property type="match status" value="1"/>
</dbReference>
<keyword evidence="10" id="KW-1185">Reference proteome</keyword>
<sequence>MRSAGRLHRAGPVLRFVAPKVLQALFVVWATYTVTFLLIHALPGDPVLAALAVRAGDAATTDPEVLDALRAQYGLDGSILHQYVSHFLALFRGDLGVSMATGYDVSDMVARALPKTVAVAALALVLGFVGALAFTIAAYLARPQWLRGAISQIPPLGIAIPAFLTGVVLISVFAFQLGWFPASGADGFASTVLPAITLSLPTGAIFYQVFSAAVFEAGEAGFVRTARAKGLSQPVVIGRHILRNAVLPAITIIGLQIGYLAGGTAVVETVFSRDGIGRITVDAVLARDINVVTGVVMVVAVIYAVTTMIVDLLYGVLDPRIRTRVAAKPRTRSHAATPAGGDDA</sequence>
<protein>
    <submittedName>
        <fullName evidence="9">ABC transporter permease</fullName>
    </submittedName>
</protein>
<evidence type="ECO:0000313" key="9">
    <source>
        <dbReference type="EMBL" id="MDN4473532.1"/>
    </source>
</evidence>
<comment type="caution">
    <text evidence="9">The sequence shown here is derived from an EMBL/GenBank/DDBJ whole genome shotgun (WGS) entry which is preliminary data.</text>
</comment>
<feature type="transmembrane region" description="Helical" evidence="7">
    <location>
        <begin position="117"/>
        <end position="141"/>
    </location>
</feature>
<keyword evidence="3" id="KW-1003">Cell membrane</keyword>
<dbReference type="CDD" id="cd06261">
    <property type="entry name" value="TM_PBP2"/>
    <property type="match status" value="1"/>
</dbReference>
<dbReference type="RefSeq" id="WP_301129157.1">
    <property type="nucleotide sequence ID" value="NZ_JAUHPV010000006.1"/>
</dbReference>
<dbReference type="InterPro" id="IPR000515">
    <property type="entry name" value="MetI-like"/>
</dbReference>
<dbReference type="PROSITE" id="PS50928">
    <property type="entry name" value="ABC_TM1"/>
    <property type="match status" value="1"/>
</dbReference>
<dbReference type="EMBL" id="JAUHPV010000006">
    <property type="protein sequence ID" value="MDN4473532.1"/>
    <property type="molecule type" value="Genomic_DNA"/>
</dbReference>
<keyword evidence="6 7" id="KW-0472">Membrane</keyword>
<evidence type="ECO:0000256" key="2">
    <source>
        <dbReference type="ARBA" id="ARBA00022448"/>
    </source>
</evidence>
<keyword evidence="4 7" id="KW-0812">Transmembrane</keyword>
<feature type="domain" description="ABC transmembrane type-1" evidence="8">
    <location>
        <begin position="113"/>
        <end position="314"/>
    </location>
</feature>
<dbReference type="PANTHER" id="PTHR43163">
    <property type="entry name" value="DIPEPTIDE TRANSPORT SYSTEM PERMEASE PROTEIN DPPB-RELATED"/>
    <property type="match status" value="1"/>
</dbReference>
<evidence type="ECO:0000256" key="5">
    <source>
        <dbReference type="ARBA" id="ARBA00022989"/>
    </source>
</evidence>
<feature type="transmembrane region" description="Helical" evidence="7">
    <location>
        <begin position="21"/>
        <end position="42"/>
    </location>
</feature>
<comment type="similarity">
    <text evidence="7">Belongs to the binding-protein-dependent transport system permease family.</text>
</comment>
<evidence type="ECO:0000313" key="10">
    <source>
        <dbReference type="Proteomes" id="UP001172738"/>
    </source>
</evidence>
<dbReference type="SUPFAM" id="SSF161098">
    <property type="entry name" value="MetI-like"/>
    <property type="match status" value="1"/>
</dbReference>
<proteinExistence type="inferred from homology"/>
<name>A0ABT8G378_9MICO</name>
<feature type="transmembrane region" description="Helical" evidence="7">
    <location>
        <begin position="291"/>
        <end position="314"/>
    </location>
</feature>
<feature type="transmembrane region" description="Helical" evidence="7">
    <location>
        <begin position="246"/>
        <end position="271"/>
    </location>
</feature>
<gene>
    <name evidence="9" type="ORF">QQX04_11065</name>
</gene>
<organism evidence="9 10">
    <name type="scientific">Demequina zhanjiangensis</name>
    <dbReference type="NCBI Taxonomy" id="3051659"/>
    <lineage>
        <taxon>Bacteria</taxon>
        <taxon>Bacillati</taxon>
        <taxon>Actinomycetota</taxon>
        <taxon>Actinomycetes</taxon>
        <taxon>Micrococcales</taxon>
        <taxon>Demequinaceae</taxon>
        <taxon>Demequina</taxon>
    </lineage>
</organism>
<dbReference type="Proteomes" id="UP001172738">
    <property type="component" value="Unassembled WGS sequence"/>
</dbReference>
<evidence type="ECO:0000256" key="4">
    <source>
        <dbReference type="ARBA" id="ARBA00022692"/>
    </source>
</evidence>
<comment type="subcellular location">
    <subcellularLocation>
        <location evidence="1 7">Cell membrane</location>
        <topology evidence="1 7">Multi-pass membrane protein</topology>
    </subcellularLocation>
</comment>
<keyword evidence="2 7" id="KW-0813">Transport</keyword>
<dbReference type="PANTHER" id="PTHR43163:SF6">
    <property type="entry name" value="DIPEPTIDE TRANSPORT SYSTEM PERMEASE PROTEIN DPPB-RELATED"/>
    <property type="match status" value="1"/>
</dbReference>
<feature type="transmembrane region" description="Helical" evidence="7">
    <location>
        <begin position="192"/>
        <end position="215"/>
    </location>
</feature>